<keyword evidence="1" id="KW-0472">Membrane</keyword>
<name>A0A5A7Q1X7_STRAF</name>
<dbReference type="AlphaFoldDB" id="A0A5A7Q1X7"/>
<evidence type="ECO:0000313" key="1">
    <source>
        <dbReference type="EMBL" id="GER38812.1"/>
    </source>
</evidence>
<organism evidence="1 2">
    <name type="scientific">Striga asiatica</name>
    <name type="common">Asiatic witchweed</name>
    <name type="synonym">Buchnera asiatica</name>
    <dbReference type="NCBI Taxonomy" id="4170"/>
    <lineage>
        <taxon>Eukaryota</taxon>
        <taxon>Viridiplantae</taxon>
        <taxon>Streptophyta</taxon>
        <taxon>Embryophyta</taxon>
        <taxon>Tracheophyta</taxon>
        <taxon>Spermatophyta</taxon>
        <taxon>Magnoliopsida</taxon>
        <taxon>eudicotyledons</taxon>
        <taxon>Gunneridae</taxon>
        <taxon>Pentapetalae</taxon>
        <taxon>asterids</taxon>
        <taxon>lamiids</taxon>
        <taxon>Lamiales</taxon>
        <taxon>Orobanchaceae</taxon>
        <taxon>Buchnereae</taxon>
        <taxon>Striga</taxon>
    </lineage>
</organism>
<keyword evidence="2" id="KW-1185">Reference proteome</keyword>
<proteinExistence type="predicted"/>
<keyword evidence="1" id="KW-0812">Transmembrane</keyword>
<sequence>MGFATASEARPNSAYNKGKASIVEHQWSHLKDSKVAFGAGDIQAWLRFFENLNSSYLYVFKYVFEILNGTPQKEPPRINEKIAADEEALEENYKCAETSRYTFLLGLG</sequence>
<protein>
    <submittedName>
        <fullName evidence="1">Transmembrane and TPR repeat-containing protein</fullName>
    </submittedName>
</protein>
<dbReference type="EMBL" id="BKCP01005517">
    <property type="protein sequence ID" value="GER38812.1"/>
    <property type="molecule type" value="Genomic_DNA"/>
</dbReference>
<evidence type="ECO:0000313" key="2">
    <source>
        <dbReference type="Proteomes" id="UP000325081"/>
    </source>
</evidence>
<reference evidence="2" key="1">
    <citation type="journal article" date="2019" name="Curr. Biol.">
        <title>Genome Sequence of Striga asiatica Provides Insight into the Evolution of Plant Parasitism.</title>
        <authorList>
            <person name="Yoshida S."/>
            <person name="Kim S."/>
            <person name="Wafula E.K."/>
            <person name="Tanskanen J."/>
            <person name="Kim Y.M."/>
            <person name="Honaas L."/>
            <person name="Yang Z."/>
            <person name="Spallek T."/>
            <person name="Conn C.E."/>
            <person name="Ichihashi Y."/>
            <person name="Cheong K."/>
            <person name="Cui S."/>
            <person name="Der J.P."/>
            <person name="Gundlach H."/>
            <person name="Jiao Y."/>
            <person name="Hori C."/>
            <person name="Ishida J.K."/>
            <person name="Kasahara H."/>
            <person name="Kiba T."/>
            <person name="Kim M.S."/>
            <person name="Koo N."/>
            <person name="Laohavisit A."/>
            <person name="Lee Y.H."/>
            <person name="Lumba S."/>
            <person name="McCourt P."/>
            <person name="Mortimer J.C."/>
            <person name="Mutuku J.M."/>
            <person name="Nomura T."/>
            <person name="Sasaki-Sekimoto Y."/>
            <person name="Seto Y."/>
            <person name="Wang Y."/>
            <person name="Wakatake T."/>
            <person name="Sakakibara H."/>
            <person name="Demura T."/>
            <person name="Yamaguchi S."/>
            <person name="Yoneyama K."/>
            <person name="Manabe R.I."/>
            <person name="Nelson D.C."/>
            <person name="Schulman A.H."/>
            <person name="Timko M.P."/>
            <person name="dePamphilis C.W."/>
            <person name="Choi D."/>
            <person name="Shirasu K."/>
        </authorList>
    </citation>
    <scope>NUCLEOTIDE SEQUENCE [LARGE SCALE GENOMIC DNA]</scope>
    <source>
        <strain evidence="2">cv. UVA1</strain>
    </source>
</reference>
<accession>A0A5A7Q1X7</accession>
<dbReference type="Proteomes" id="UP000325081">
    <property type="component" value="Unassembled WGS sequence"/>
</dbReference>
<comment type="caution">
    <text evidence="1">The sequence shown here is derived from an EMBL/GenBank/DDBJ whole genome shotgun (WGS) entry which is preliminary data.</text>
</comment>
<gene>
    <name evidence="1" type="ORF">STAS_15349</name>
</gene>